<comment type="caution">
    <text evidence="2">The sequence shown here is derived from an EMBL/GenBank/DDBJ whole genome shotgun (WGS) entry which is preliminary data.</text>
</comment>
<feature type="region of interest" description="Disordered" evidence="1">
    <location>
        <begin position="1"/>
        <end position="22"/>
    </location>
</feature>
<evidence type="ECO:0000256" key="1">
    <source>
        <dbReference type="SAM" id="MobiDB-lite"/>
    </source>
</evidence>
<name>A0ABR3JI08_9AGAR</name>
<organism evidence="2 3">
    <name type="scientific">Hohenbuehelia grisea</name>
    <dbReference type="NCBI Taxonomy" id="104357"/>
    <lineage>
        <taxon>Eukaryota</taxon>
        <taxon>Fungi</taxon>
        <taxon>Dikarya</taxon>
        <taxon>Basidiomycota</taxon>
        <taxon>Agaricomycotina</taxon>
        <taxon>Agaricomycetes</taxon>
        <taxon>Agaricomycetidae</taxon>
        <taxon>Agaricales</taxon>
        <taxon>Pleurotineae</taxon>
        <taxon>Pleurotaceae</taxon>
        <taxon>Hohenbuehelia</taxon>
    </lineage>
</organism>
<evidence type="ECO:0000313" key="2">
    <source>
        <dbReference type="EMBL" id="KAL0955317.1"/>
    </source>
</evidence>
<evidence type="ECO:0000313" key="3">
    <source>
        <dbReference type="Proteomes" id="UP001556367"/>
    </source>
</evidence>
<protein>
    <submittedName>
        <fullName evidence="2">Uncharacterized protein</fullName>
    </submittedName>
</protein>
<proteinExistence type="predicted"/>
<dbReference type="Proteomes" id="UP001556367">
    <property type="component" value="Unassembled WGS sequence"/>
</dbReference>
<sequence length="245" mass="26864">MFSSTSSPRSSMSTSSASSSHRSLSSVSHLLDRFGHKANLEQNSTRHLHKIHPGMWICLEDTHSASGQPLLDRSDKPVELMRTPAGDPFSHVLALSSRDAPAPSYNFDLHQVRTSLQLPEQNLMASWGIPDISAHLLFTARVFFGAAASELVPIKSMRRNAAGHRNAVNVLIVVSHDKIVEGVALAADALASHKFCSLDDAREELESSLAPQAEWWQGFFSREGVQYMESISDELGQDLAQYPSS</sequence>
<reference evidence="3" key="1">
    <citation type="submission" date="2024-06" db="EMBL/GenBank/DDBJ databases">
        <title>Multi-omics analyses provide insights into the biosynthesis of the anticancer antibiotic pleurotin in Hohenbuehelia grisea.</title>
        <authorList>
            <person name="Weaver J.A."/>
            <person name="Alberti F."/>
        </authorList>
    </citation>
    <scope>NUCLEOTIDE SEQUENCE [LARGE SCALE GENOMIC DNA]</scope>
    <source>
        <strain evidence="3">T-177</strain>
    </source>
</reference>
<gene>
    <name evidence="2" type="ORF">HGRIS_004202</name>
</gene>
<accession>A0ABR3JI08</accession>
<keyword evidence="3" id="KW-1185">Reference proteome</keyword>
<dbReference type="EMBL" id="JASNQZ010000007">
    <property type="protein sequence ID" value="KAL0955317.1"/>
    <property type="molecule type" value="Genomic_DNA"/>
</dbReference>